<dbReference type="Gene3D" id="3.40.630.10">
    <property type="entry name" value="Zn peptidases"/>
    <property type="match status" value="1"/>
</dbReference>
<keyword evidence="3" id="KW-1185">Reference proteome</keyword>
<dbReference type="InterPro" id="IPR011650">
    <property type="entry name" value="Peptidase_M20_dimer"/>
</dbReference>
<dbReference type="Proteomes" id="UP001223978">
    <property type="component" value="Unassembled WGS sequence"/>
</dbReference>
<evidence type="ECO:0000259" key="1">
    <source>
        <dbReference type="Pfam" id="PF07687"/>
    </source>
</evidence>
<proteinExistence type="predicted"/>
<dbReference type="InterPro" id="IPR017439">
    <property type="entry name" value="Amidohydrolase"/>
</dbReference>
<protein>
    <submittedName>
        <fullName evidence="2">M20 family metallopeptidase</fullName>
    </submittedName>
</protein>
<dbReference type="PANTHER" id="PTHR11014:SF63">
    <property type="entry name" value="METALLOPEPTIDASE, PUTATIVE (AFU_ORTHOLOGUE AFUA_6G09600)-RELATED"/>
    <property type="match status" value="1"/>
</dbReference>
<dbReference type="Pfam" id="PF07687">
    <property type="entry name" value="M20_dimer"/>
    <property type="match status" value="1"/>
</dbReference>
<sequence length="390" mass="40862">MTVDATVRACLTEELRRRLPDALALRHRLHAEPRLSGDEGQTRDTVIEALPDRCAVTKTADTGAVVRIGGPGPAVAVRGEMDALAVTERTGAPWASRRDGVMHACGHDVHVAAATALALAVDQVDDAVPLLMVLQPREEAYPSGALDIVEDGVLRREECRAVIGAHVQPLLAPGTVACTPGAVNASSDEFTLTVHGQGGHAAYPHLTHDPVAALAHIVVALQTLVSRRTDPMSPLVLSVTRLDAGSAANVVPDTASARGTLRAMNTDQRAAVQREMRETAQLVARTQGCRAEVSFVHGEPVLVNDPALTAATTPLLGELGLRPAPELRSAGSDDFSYYSAHFPSLMLFVGTGGGEEGLHSAAFLPDDTAVDEVAHALLAGYLAAAEAFVE</sequence>
<dbReference type="InterPro" id="IPR002933">
    <property type="entry name" value="Peptidase_M20"/>
</dbReference>
<dbReference type="EMBL" id="JASCIQ010000008">
    <property type="protein sequence ID" value="MDI3404080.1"/>
    <property type="molecule type" value="Genomic_DNA"/>
</dbReference>
<evidence type="ECO:0000313" key="2">
    <source>
        <dbReference type="EMBL" id="MDI3404080.1"/>
    </source>
</evidence>
<dbReference type="SUPFAM" id="SSF53187">
    <property type="entry name" value="Zn-dependent exopeptidases"/>
    <property type="match status" value="1"/>
</dbReference>
<dbReference type="RefSeq" id="WP_282542035.1">
    <property type="nucleotide sequence ID" value="NZ_JASCIQ010000008.1"/>
</dbReference>
<dbReference type="NCBIfam" id="TIGR01891">
    <property type="entry name" value="amidohydrolases"/>
    <property type="match status" value="1"/>
</dbReference>
<organism evidence="2 3">
    <name type="scientific">Streptomyces cavernicola</name>
    <dbReference type="NCBI Taxonomy" id="3043613"/>
    <lineage>
        <taxon>Bacteria</taxon>
        <taxon>Bacillati</taxon>
        <taxon>Actinomycetota</taxon>
        <taxon>Actinomycetes</taxon>
        <taxon>Kitasatosporales</taxon>
        <taxon>Streptomycetaceae</taxon>
        <taxon>Streptomyces</taxon>
    </lineage>
</organism>
<dbReference type="InterPro" id="IPR036264">
    <property type="entry name" value="Bact_exopeptidase_dim_dom"/>
</dbReference>
<comment type="caution">
    <text evidence="2">The sequence shown here is derived from an EMBL/GenBank/DDBJ whole genome shotgun (WGS) entry which is preliminary data.</text>
</comment>
<name>A0ABT6S7N4_9ACTN</name>
<dbReference type="Gene3D" id="3.30.70.360">
    <property type="match status" value="1"/>
</dbReference>
<evidence type="ECO:0000313" key="3">
    <source>
        <dbReference type="Proteomes" id="UP001223978"/>
    </source>
</evidence>
<dbReference type="PANTHER" id="PTHR11014">
    <property type="entry name" value="PEPTIDASE M20 FAMILY MEMBER"/>
    <property type="match status" value="1"/>
</dbReference>
<dbReference type="CDD" id="cd03886">
    <property type="entry name" value="M20_Acy1"/>
    <property type="match status" value="1"/>
</dbReference>
<accession>A0ABT6S7N4</accession>
<gene>
    <name evidence="2" type="ORF">QIS96_09625</name>
</gene>
<dbReference type="Pfam" id="PF01546">
    <property type="entry name" value="Peptidase_M20"/>
    <property type="match status" value="1"/>
</dbReference>
<dbReference type="PIRSF" id="PIRSF005962">
    <property type="entry name" value="Pept_M20D_amidohydro"/>
    <property type="match status" value="1"/>
</dbReference>
<feature type="domain" description="Peptidase M20 dimerisation" evidence="1">
    <location>
        <begin position="189"/>
        <end position="280"/>
    </location>
</feature>
<dbReference type="SUPFAM" id="SSF55031">
    <property type="entry name" value="Bacterial exopeptidase dimerisation domain"/>
    <property type="match status" value="1"/>
</dbReference>
<reference evidence="2 3" key="1">
    <citation type="submission" date="2023-05" db="EMBL/GenBank/DDBJ databases">
        <title>Draft genome sequence of Streptomyces sp. B-S-A6 isolated from a cave soil in Thailand.</title>
        <authorList>
            <person name="Chamroensaksri N."/>
            <person name="Muangham S."/>
        </authorList>
    </citation>
    <scope>NUCLEOTIDE SEQUENCE [LARGE SCALE GENOMIC DNA]</scope>
    <source>
        <strain evidence="2 3">B-S-A6</strain>
    </source>
</reference>